<reference evidence="2" key="1">
    <citation type="submission" date="2019-10" db="EMBL/GenBank/DDBJ databases">
        <title>Description of Paenibacillus glebae sp. nov.</title>
        <authorList>
            <person name="Carlier A."/>
            <person name="Qi S."/>
        </authorList>
    </citation>
    <scope>NUCLEOTIDE SEQUENCE</scope>
    <source>
        <strain evidence="2">LMG 31456</strain>
    </source>
</reference>
<evidence type="ECO:0000313" key="3">
    <source>
        <dbReference type="Proteomes" id="UP000641588"/>
    </source>
</evidence>
<dbReference type="PANTHER" id="PTHR14859">
    <property type="entry name" value="CALCOFLUOR WHITE HYPERSENSITIVE PROTEIN PRECURSOR"/>
    <property type="match status" value="1"/>
</dbReference>
<dbReference type="PANTHER" id="PTHR14859:SF15">
    <property type="entry name" value="ENDONUCLEASE_EXONUCLEASE_PHOSPHATASE DOMAIN-CONTAINING PROTEIN"/>
    <property type="match status" value="1"/>
</dbReference>
<dbReference type="GO" id="GO:0016020">
    <property type="term" value="C:membrane"/>
    <property type="evidence" value="ECO:0007669"/>
    <property type="project" value="GOC"/>
</dbReference>
<dbReference type="EMBL" id="WHOD01000102">
    <property type="protein sequence ID" value="NOU96921.1"/>
    <property type="molecule type" value="Genomic_DNA"/>
</dbReference>
<name>A0A972K2M9_9BACL</name>
<dbReference type="InterPro" id="IPR051916">
    <property type="entry name" value="GPI-anchor_lipid_remodeler"/>
</dbReference>
<protein>
    <submittedName>
        <fullName evidence="2">Endonuclease</fullName>
    </submittedName>
</protein>
<dbReference type="Proteomes" id="UP000641588">
    <property type="component" value="Unassembled WGS sequence"/>
</dbReference>
<dbReference type="GO" id="GO:0004519">
    <property type="term" value="F:endonuclease activity"/>
    <property type="evidence" value="ECO:0007669"/>
    <property type="project" value="UniProtKB-KW"/>
</dbReference>
<dbReference type="RefSeq" id="WP_171655148.1">
    <property type="nucleotide sequence ID" value="NZ_WHOD01000102.1"/>
</dbReference>
<evidence type="ECO:0000313" key="2">
    <source>
        <dbReference type="EMBL" id="NOU96921.1"/>
    </source>
</evidence>
<accession>A0A972K2M9</accession>
<dbReference type="InterPro" id="IPR005135">
    <property type="entry name" value="Endo/exonuclease/phosphatase"/>
</dbReference>
<dbReference type="InterPro" id="IPR036691">
    <property type="entry name" value="Endo/exonu/phosph_ase_sf"/>
</dbReference>
<keyword evidence="3" id="KW-1185">Reference proteome</keyword>
<keyword evidence="2" id="KW-0255">Endonuclease</keyword>
<evidence type="ECO:0000259" key="1">
    <source>
        <dbReference type="Pfam" id="PF03372"/>
    </source>
</evidence>
<organism evidence="2 3">
    <name type="scientific">Paenibacillus foliorum</name>
    <dbReference type="NCBI Taxonomy" id="2654974"/>
    <lineage>
        <taxon>Bacteria</taxon>
        <taxon>Bacillati</taxon>
        <taxon>Bacillota</taxon>
        <taxon>Bacilli</taxon>
        <taxon>Bacillales</taxon>
        <taxon>Paenibacillaceae</taxon>
        <taxon>Paenibacillus</taxon>
    </lineage>
</organism>
<dbReference type="GO" id="GO:0006506">
    <property type="term" value="P:GPI anchor biosynthetic process"/>
    <property type="evidence" value="ECO:0007669"/>
    <property type="project" value="TreeGrafter"/>
</dbReference>
<dbReference type="SUPFAM" id="SSF56219">
    <property type="entry name" value="DNase I-like"/>
    <property type="match status" value="1"/>
</dbReference>
<dbReference type="Gene3D" id="3.60.10.10">
    <property type="entry name" value="Endonuclease/exonuclease/phosphatase"/>
    <property type="match status" value="1"/>
</dbReference>
<keyword evidence="2" id="KW-0378">Hydrolase</keyword>
<keyword evidence="2" id="KW-0540">Nuclease</keyword>
<feature type="domain" description="Endonuclease/exonuclease/phosphatase" evidence="1">
    <location>
        <begin position="14"/>
        <end position="237"/>
    </location>
</feature>
<dbReference type="AlphaFoldDB" id="A0A972K2M9"/>
<gene>
    <name evidence="2" type="ORF">GC093_27400</name>
</gene>
<sequence>MGRDTAKKPSVRVLSYNIHHGVGEDGRLDLKRIADVIKQSEADIIALQEVDKHWSARSEYVDQAQQLAKWLHMEYVFAVNLERSPAEGRTELRQYGVAVLSKYPIHASNHYALPSLAEDSESRGLLEATIRVGDANINVYTVHLALTPEERLLQNQTIVEIASKKIEPGIFMGDFNAAPQTSEMRPMFEHYREAFEGKEKSYTFPVTNPCLQGDYIFYSKNVEVLSSEIIVSEASDHLPPFAVLELNH</sequence>
<comment type="caution">
    <text evidence="2">The sequence shown here is derived from an EMBL/GenBank/DDBJ whole genome shotgun (WGS) entry which is preliminary data.</text>
</comment>
<dbReference type="Pfam" id="PF03372">
    <property type="entry name" value="Exo_endo_phos"/>
    <property type="match status" value="1"/>
</dbReference>
<proteinExistence type="predicted"/>